<keyword evidence="5 6" id="KW-0472">Membrane</keyword>
<keyword evidence="8" id="KW-1185">Reference proteome</keyword>
<evidence type="ECO:0000256" key="4">
    <source>
        <dbReference type="ARBA" id="ARBA00022989"/>
    </source>
</evidence>
<protein>
    <recommendedName>
        <fullName evidence="9">ATP synthase subunit I</fullName>
    </recommendedName>
</protein>
<evidence type="ECO:0000256" key="2">
    <source>
        <dbReference type="ARBA" id="ARBA00022475"/>
    </source>
</evidence>
<feature type="transmembrane region" description="Helical" evidence="6">
    <location>
        <begin position="34"/>
        <end position="54"/>
    </location>
</feature>
<accession>A0ABP7VNZ3</accession>
<evidence type="ECO:0000256" key="6">
    <source>
        <dbReference type="SAM" id="Phobius"/>
    </source>
</evidence>
<organism evidence="7 8">
    <name type="scientific">Amphibacillus indicireducens</name>
    <dbReference type="NCBI Taxonomy" id="1076330"/>
    <lineage>
        <taxon>Bacteria</taxon>
        <taxon>Bacillati</taxon>
        <taxon>Bacillota</taxon>
        <taxon>Bacilli</taxon>
        <taxon>Bacillales</taxon>
        <taxon>Bacillaceae</taxon>
        <taxon>Amphibacillus</taxon>
    </lineage>
</organism>
<evidence type="ECO:0000256" key="3">
    <source>
        <dbReference type="ARBA" id="ARBA00022692"/>
    </source>
</evidence>
<evidence type="ECO:0008006" key="9">
    <source>
        <dbReference type="Google" id="ProtNLM"/>
    </source>
</evidence>
<name>A0ABP7VNZ3_9BACI</name>
<comment type="subcellular location">
    <subcellularLocation>
        <location evidence="1">Cell membrane</location>
        <topology evidence="1">Multi-pass membrane protein</topology>
    </subcellularLocation>
</comment>
<dbReference type="Proteomes" id="UP001501734">
    <property type="component" value="Unassembled WGS sequence"/>
</dbReference>
<evidence type="ECO:0000256" key="1">
    <source>
        <dbReference type="ARBA" id="ARBA00004651"/>
    </source>
</evidence>
<reference evidence="8" key="1">
    <citation type="journal article" date="2019" name="Int. J. Syst. Evol. Microbiol.">
        <title>The Global Catalogue of Microorganisms (GCM) 10K type strain sequencing project: providing services to taxonomists for standard genome sequencing and annotation.</title>
        <authorList>
            <consortium name="The Broad Institute Genomics Platform"/>
            <consortium name="The Broad Institute Genome Sequencing Center for Infectious Disease"/>
            <person name="Wu L."/>
            <person name="Ma J."/>
        </authorList>
    </citation>
    <scope>NUCLEOTIDE SEQUENCE [LARGE SCALE GENOMIC DNA]</scope>
    <source>
        <strain evidence="8">JCM 17250</strain>
    </source>
</reference>
<keyword evidence="2" id="KW-1003">Cell membrane</keyword>
<sequence>MKLSDLAKRMIITILIIATVSTLGSVIYHRSLDFLPFLIGATLGSAVSISKVILLEHAVNKALKMERKTAGNYVTIQHVLRLLLSGVAFLIGALVPQVSLWGVVAGILAFQVAVYSVRSTTKN</sequence>
<dbReference type="EMBL" id="BAABDL010000085">
    <property type="protein sequence ID" value="GAA4070899.1"/>
    <property type="molecule type" value="Genomic_DNA"/>
</dbReference>
<keyword evidence="3 6" id="KW-0812">Transmembrane</keyword>
<dbReference type="InterPro" id="IPR005598">
    <property type="entry name" value="ATP_synth_I"/>
</dbReference>
<comment type="caution">
    <text evidence="7">The sequence shown here is derived from an EMBL/GenBank/DDBJ whole genome shotgun (WGS) entry which is preliminary data.</text>
</comment>
<feature type="transmembrane region" description="Helical" evidence="6">
    <location>
        <begin position="12"/>
        <end position="28"/>
    </location>
</feature>
<dbReference type="RefSeq" id="WP_344911950.1">
    <property type="nucleotide sequence ID" value="NZ_BAABDL010000085.1"/>
</dbReference>
<dbReference type="Pfam" id="PF03899">
    <property type="entry name" value="ATP-synt_I"/>
    <property type="match status" value="1"/>
</dbReference>
<proteinExistence type="predicted"/>
<feature type="transmembrane region" description="Helical" evidence="6">
    <location>
        <begin position="100"/>
        <end position="117"/>
    </location>
</feature>
<evidence type="ECO:0000313" key="7">
    <source>
        <dbReference type="EMBL" id="GAA4070899.1"/>
    </source>
</evidence>
<gene>
    <name evidence="7" type="ORF">GCM10022410_15610</name>
</gene>
<keyword evidence="4 6" id="KW-1133">Transmembrane helix</keyword>
<evidence type="ECO:0000313" key="8">
    <source>
        <dbReference type="Proteomes" id="UP001501734"/>
    </source>
</evidence>
<evidence type="ECO:0000256" key="5">
    <source>
        <dbReference type="ARBA" id="ARBA00023136"/>
    </source>
</evidence>
<feature type="transmembrane region" description="Helical" evidence="6">
    <location>
        <begin position="75"/>
        <end position="94"/>
    </location>
</feature>